<dbReference type="PATRIC" id="fig|999432.5.peg.443"/>
<gene>
    <name evidence="1" type="ORF">HMPREF9726_00429</name>
</gene>
<dbReference type="EMBL" id="AGDV01000001">
    <property type="protein sequence ID" value="EMB36237.1"/>
    <property type="molecule type" value="Genomic_DNA"/>
</dbReference>
<name>A0A0E2E9W6_TREDN</name>
<accession>A0A0E2E9W6</accession>
<evidence type="ECO:0000313" key="1">
    <source>
        <dbReference type="EMBL" id="EMB36237.1"/>
    </source>
</evidence>
<comment type="caution">
    <text evidence="1">The sequence shown here is derived from an EMBL/GenBank/DDBJ whole genome shotgun (WGS) entry which is preliminary data.</text>
</comment>
<reference evidence="1" key="1">
    <citation type="submission" date="2012-01" db="EMBL/GenBank/DDBJ databases">
        <title>The Genome Sequence of Treponema denticola H-22.</title>
        <authorList>
            <consortium name="The Broad Institute Genome Sequencing Platform"/>
            <person name="Earl A."/>
            <person name="Ward D."/>
            <person name="Feldgarden M."/>
            <person name="Gevers D."/>
            <person name="Blanton J.M."/>
            <person name="Fenno C.J."/>
            <person name="Baranova O.V."/>
            <person name="Mathney J."/>
            <person name="Dewhirst F.E."/>
            <person name="Izard J."/>
            <person name="Young S.K."/>
            <person name="Zeng Q."/>
            <person name="Gargeya S."/>
            <person name="Fitzgerald M."/>
            <person name="Haas B."/>
            <person name="Abouelleil A."/>
            <person name="Alvarado L."/>
            <person name="Arachchi H.M."/>
            <person name="Berlin A."/>
            <person name="Chapman S.B."/>
            <person name="Gearin G."/>
            <person name="Goldberg J."/>
            <person name="Griggs A."/>
            <person name="Gujja S."/>
            <person name="Hansen M."/>
            <person name="Heiman D."/>
            <person name="Howarth C."/>
            <person name="Larimer J."/>
            <person name="Lui A."/>
            <person name="MacDonald P.J.P."/>
            <person name="McCowen C."/>
            <person name="Montmayeur A."/>
            <person name="Murphy C."/>
            <person name="Neiman D."/>
            <person name="Pearson M."/>
            <person name="Priest M."/>
            <person name="Roberts A."/>
            <person name="Saif S."/>
            <person name="Shea T."/>
            <person name="Sisk P."/>
            <person name="Stolte C."/>
            <person name="Sykes S."/>
            <person name="Wortman J."/>
            <person name="Nusbaum C."/>
            <person name="Birren B."/>
        </authorList>
    </citation>
    <scope>NUCLEOTIDE SEQUENCE [LARGE SCALE GENOMIC DNA]</scope>
    <source>
        <strain evidence="1">H-22</strain>
    </source>
</reference>
<organism evidence="1">
    <name type="scientific">Treponema denticola H-22</name>
    <dbReference type="NCBI Taxonomy" id="999432"/>
    <lineage>
        <taxon>Bacteria</taxon>
        <taxon>Pseudomonadati</taxon>
        <taxon>Spirochaetota</taxon>
        <taxon>Spirochaetia</taxon>
        <taxon>Spirochaetales</taxon>
        <taxon>Treponemataceae</taxon>
        <taxon>Treponema</taxon>
    </lineage>
</organism>
<protein>
    <submittedName>
        <fullName evidence="1">Uncharacterized protein</fullName>
    </submittedName>
</protein>
<sequence>MWWLVAVLSGIFVFLFLKKSWKENSEGVKLNDGTAAEDEALDDVVEMEDAFFEAVQSGKKAVKFMHLFYQEDLMMIKSLFQSEHIPYRVENEHVASVLVGYGVTGFNHTDFYILREDYDDAFKIVKEYAENKRLSGKVSGMADKMGAVITVLFASSFIPDKHETSGIVVFKLEEEN</sequence>
<dbReference type="RefSeq" id="WP_002683069.1">
    <property type="nucleotide sequence ID" value="NZ_CM001795.1"/>
</dbReference>
<dbReference type="HOGENOM" id="CLU_1531860_0_0_12"/>
<proteinExistence type="predicted"/>
<dbReference type="Proteomes" id="UP000011705">
    <property type="component" value="Chromosome"/>
</dbReference>
<dbReference type="AlphaFoldDB" id="A0A0E2E9W6"/>